<feature type="transmembrane region" description="Helical" evidence="13">
    <location>
        <begin position="747"/>
        <end position="771"/>
    </location>
</feature>
<keyword evidence="9 13" id="KW-1133">Transmembrane helix</keyword>
<dbReference type="CDD" id="cd03249">
    <property type="entry name" value="ABC_MTABC3_MDL1_MDL2"/>
    <property type="match status" value="1"/>
</dbReference>
<evidence type="ECO:0000256" key="6">
    <source>
        <dbReference type="ARBA" id="ARBA00022741"/>
    </source>
</evidence>
<keyword evidence="4 13" id="KW-0812">Transmembrane</keyword>
<dbReference type="InterPro" id="IPR027417">
    <property type="entry name" value="P-loop_NTPase"/>
</dbReference>
<keyword evidence="18" id="KW-1185">Reference proteome</keyword>
<feature type="transmembrane region" description="Helical" evidence="13">
    <location>
        <begin position="46"/>
        <end position="77"/>
    </location>
</feature>
<keyword evidence="6" id="KW-0547">Nucleotide-binding</keyword>
<evidence type="ECO:0000259" key="14">
    <source>
        <dbReference type="PROSITE" id="PS50893"/>
    </source>
</evidence>
<evidence type="ECO:0000256" key="7">
    <source>
        <dbReference type="ARBA" id="ARBA00022840"/>
    </source>
</evidence>
<feature type="transmembrane region" description="Helical" evidence="13">
    <location>
        <begin position="97"/>
        <end position="119"/>
    </location>
</feature>
<reference evidence="17" key="4">
    <citation type="journal article" date="2015" name="PLoS ONE">
        <title>Comprehensive Evaluation of Toxoplasma gondii VEG and Neospora caninum LIV Genomes with Tachyzoite Stage Transcriptome and Proteome Defines Novel Transcript Features.</title>
        <authorList>
            <person name="Ramaprasad A."/>
            <person name="Mourier T."/>
            <person name="Naeem R."/>
            <person name="Malas T.B."/>
            <person name="Moussa E."/>
            <person name="Panigrahi A."/>
            <person name="Vermont S.J."/>
            <person name="Otto T.D."/>
            <person name="Wastling J."/>
            <person name="Pain A."/>
        </authorList>
    </citation>
    <scope>NUCLEOTIDE SEQUENCE</scope>
    <source>
        <strain evidence="17">Liverpool</strain>
    </source>
</reference>
<dbReference type="SMART" id="SM00382">
    <property type="entry name" value="AAA"/>
    <property type="match status" value="2"/>
</dbReference>
<dbReference type="SUPFAM" id="SSF90123">
    <property type="entry name" value="ABC transporter transmembrane region"/>
    <property type="match status" value="2"/>
</dbReference>
<feature type="domain" description="ABC transmembrane type-1" evidence="15">
    <location>
        <begin position="752"/>
        <end position="1046"/>
    </location>
</feature>
<evidence type="ECO:0000313" key="18">
    <source>
        <dbReference type="Proteomes" id="UP000007494"/>
    </source>
</evidence>
<feature type="transmembrane region" description="Helical" evidence="13">
    <location>
        <begin position="272"/>
        <end position="297"/>
    </location>
</feature>
<name>F0VGN9_NEOCL</name>
<dbReference type="FunFam" id="3.40.50.300:FF:000836">
    <property type="entry name" value="ABC transporter B family member 25"/>
    <property type="match status" value="1"/>
</dbReference>
<dbReference type="Gene3D" id="1.20.1560.10">
    <property type="entry name" value="ABC transporter type 1, transmembrane domain"/>
    <property type="match status" value="1"/>
</dbReference>
<dbReference type="PANTHER" id="PTHR43394:SF27">
    <property type="entry name" value="ATP-DEPENDENT TRANSLOCASE ABCB1-LIKE"/>
    <property type="match status" value="1"/>
</dbReference>
<sequence length="1353" mass="144895">MVGSAEASRGGSGGVLAADGKDAAVDPSPSQATMTAKKKRSLTAPFHFVSGCEIGVLVVGVVFALGAGSLMPGFISIFGDIMTALNTSADVGPYVKLLGILAVAELFLGWTAAGAFEYLCDRQAGKFKLELFSSVMRQELGWFDVNDTSSLSSRIDSNTAIIRVAVGIKCATAVQFFATCVGSFIVAFWRSWKMTLIVTATLPCVVGGAAFLAWSLRYSQSAVLNAYREAGGIAEEALGNIRTVISLGGEERMANAYKASLKKAEKAAIKGGALTGSALGTMMGCVFLMYAVGFWYAGQVISDGLRHVQEANALLPPGASLVVPADMDFQGGDAIVVLICVMVSAFSLGQIIPVFGDYLKAVEAASDLLEVISRRSQLDPLDESGLKDVNMTGDIVYEDITFAYPSRPEKTILKNLNLRIPGGKTVALVGGSGCGKSTIVQLLQRQYEPSSGTVKIGNTLLNDINVASLREGLGVVSQEPKLFSATIEENIALGSKRPVTLADIEAAAQKANAAGFVGDFAEKYQTHCGAMGSQLSGGQKQRVAIARALVRRPSILIFDEATSALDNASERVVQAALDALIESTGVTTIIIAHRLSTIQRADLIVVLGQTDEAGGSSVIQQGSHAELMKDENGLYFSLVQSQLAGMHGDEDEKEQETTAEALVDAGADAATAPVCQSMEKYPSSQMASRRDSALSSISKISEHLLNADVTEATRRCLCFPKKKVTPRDPQAPPPVNKMRMFGLAFRYWPVYIVTLIAAAASGIVFPAYSVVFSRFVAVFFRLDPDEVSSEANKWSLCFVGLAVASLLVEWMKFSGIEYMGSKVTSDLREKAFVQTIHQDVAFFDDTRNSVGSLMSILSSDVLLVKSGSCGNPMALVAMIAAITAGCTISFVGDWKLASVMVASLVVLIPAHIMEERIMHTHGHVSKEDKSQKDKQSFQCPEQVLIEAVGGIRVVSAFGLEQYFVDLYKKCLHLDPASQARNAASVGFFWGFSQGVQFAFNALSMWYGGELIKEGADAQDIMQATFGILFASMSIGQTVLYSTDAARAQLAAERVFALIDRPSAIDTRDTGGRRYNDAKKTAVDVNFTNVQFRYPSRPTVPVYRNLSFAIKAGESVALVGPSGCGKSTAIQLIERFYDLPSSVAANASPVKDGKKKTKGGGSITFDGTELRDANVSSLREQLGLVGQEPVLFNMSIEDNIRFSCPDASEADIIEAAKQAQADAFIRTFPQGYKTQVGASGSQLSGGQKQRIAIARALVRKPRLLILDEATSALDPESERQVQKTLDELMETGHQHSTIIVAHRLSTVRNANKIVVLSNEDGRGSHVVEVGTHEELMKLKNGVYRQLVNMSRYSA</sequence>
<evidence type="ECO:0000313" key="16">
    <source>
        <dbReference type="EMBL" id="CBZ52883.1"/>
    </source>
</evidence>
<keyword evidence="10 13" id="KW-0472">Membrane</keyword>
<dbReference type="eggNOG" id="KOG0055">
    <property type="taxonomic scope" value="Eukaryota"/>
</dbReference>
<feature type="domain" description="ABC transporter" evidence="14">
    <location>
        <begin position="1084"/>
        <end position="1347"/>
    </location>
</feature>
<dbReference type="GeneID" id="13442834"/>
<dbReference type="GO" id="GO:0005524">
    <property type="term" value="F:ATP binding"/>
    <property type="evidence" value="ECO:0007669"/>
    <property type="project" value="UniProtKB-KW"/>
</dbReference>
<dbReference type="CDD" id="cd18577">
    <property type="entry name" value="ABC_6TM_Pgp_ABCB1_D1_like"/>
    <property type="match status" value="1"/>
</dbReference>
<dbReference type="FunCoup" id="F0VGN9">
    <property type="interactions" value="4"/>
</dbReference>
<evidence type="ECO:0000256" key="3">
    <source>
        <dbReference type="ARBA" id="ARBA00022448"/>
    </source>
</evidence>
<dbReference type="InterPro" id="IPR011527">
    <property type="entry name" value="ABC1_TM_dom"/>
</dbReference>
<dbReference type="Pfam" id="PF00664">
    <property type="entry name" value="ABC_membrane"/>
    <property type="match status" value="2"/>
</dbReference>
<dbReference type="OrthoDB" id="6500128at2759"/>
<dbReference type="GO" id="GO:0016887">
    <property type="term" value="F:ATP hydrolysis activity"/>
    <property type="evidence" value="ECO:0007669"/>
    <property type="project" value="InterPro"/>
</dbReference>
<evidence type="ECO:0000256" key="13">
    <source>
        <dbReference type="SAM" id="Phobius"/>
    </source>
</evidence>
<dbReference type="VEuPathDB" id="ToxoDB:NCLIV_026720"/>
<dbReference type="InterPro" id="IPR003593">
    <property type="entry name" value="AAA+_ATPase"/>
</dbReference>
<dbReference type="PROSITE" id="PS50893">
    <property type="entry name" value="ABC_TRANSPORTER_2"/>
    <property type="match status" value="2"/>
</dbReference>
<reference evidence="16" key="1">
    <citation type="submission" date="2011-02" db="EMBL/GenBank/DDBJ databases">
        <authorList>
            <person name="Aslett M."/>
        </authorList>
    </citation>
    <scope>NUCLEOTIDE SEQUENCE</scope>
    <source>
        <strain evidence="16">Liverpool</strain>
    </source>
</reference>
<keyword evidence="5" id="KW-0677">Repeat</keyword>
<reference evidence="16" key="2">
    <citation type="submission" date="2011-03" db="EMBL/GenBank/DDBJ databases">
        <title>Comparative genomics and transcriptomics of Neospora caninum and Toxoplasma gondii.</title>
        <authorList>
            <person name="Reid A.J."/>
            <person name="Sohal A."/>
            <person name="Harris D."/>
            <person name="Quail M."/>
            <person name="Sanders M."/>
            <person name="Berriman M."/>
            <person name="Wastling J.M."/>
            <person name="Pain A."/>
        </authorList>
    </citation>
    <scope>NUCLEOTIDE SEQUENCE</scope>
    <source>
        <strain evidence="16">Liverpool</strain>
    </source>
</reference>
<accession>F0VGN9</accession>
<feature type="region of interest" description="Disordered" evidence="12">
    <location>
        <begin position="1"/>
        <end position="34"/>
    </location>
</feature>
<evidence type="ECO:0000313" key="17">
    <source>
        <dbReference type="EMBL" id="CEL66865.1"/>
    </source>
</evidence>
<keyword evidence="8" id="KW-1278">Translocase</keyword>
<dbReference type="InParanoid" id="F0VGN9"/>
<dbReference type="OMA" id="IGMAAPY"/>
<dbReference type="CDD" id="cd18578">
    <property type="entry name" value="ABC_6TM_Pgp_ABCB1_D2_like"/>
    <property type="match status" value="1"/>
</dbReference>
<evidence type="ECO:0000256" key="12">
    <source>
        <dbReference type="SAM" id="MobiDB-lite"/>
    </source>
</evidence>
<comment type="subcellular location">
    <subcellularLocation>
        <location evidence="1">Membrane</location>
        <topology evidence="1">Multi-pass membrane protein</topology>
    </subcellularLocation>
</comment>
<dbReference type="EMBL" id="LN714482">
    <property type="protein sequence ID" value="CEL66865.1"/>
    <property type="molecule type" value="Genomic_DNA"/>
</dbReference>
<evidence type="ECO:0000256" key="10">
    <source>
        <dbReference type="ARBA" id="ARBA00023136"/>
    </source>
</evidence>
<dbReference type="PROSITE" id="PS00211">
    <property type="entry name" value="ABC_TRANSPORTER_1"/>
    <property type="match status" value="2"/>
</dbReference>
<evidence type="ECO:0000256" key="11">
    <source>
        <dbReference type="ARBA" id="ARBA00023180"/>
    </source>
</evidence>
<proteinExistence type="inferred from homology"/>
<organism evidence="16 18">
    <name type="scientific">Neospora caninum (strain Liverpool)</name>
    <dbReference type="NCBI Taxonomy" id="572307"/>
    <lineage>
        <taxon>Eukaryota</taxon>
        <taxon>Sar</taxon>
        <taxon>Alveolata</taxon>
        <taxon>Apicomplexa</taxon>
        <taxon>Conoidasida</taxon>
        <taxon>Coccidia</taxon>
        <taxon>Eucoccidiorida</taxon>
        <taxon>Eimeriorina</taxon>
        <taxon>Sarcocystidae</taxon>
        <taxon>Neospora</taxon>
    </lineage>
</organism>
<evidence type="ECO:0000256" key="1">
    <source>
        <dbReference type="ARBA" id="ARBA00004141"/>
    </source>
</evidence>
<feature type="transmembrane region" description="Helical" evidence="13">
    <location>
        <begin position="334"/>
        <end position="355"/>
    </location>
</feature>
<comment type="similarity">
    <text evidence="2">Belongs to the ABC transporter superfamily. ABCB family. Multidrug resistance exporter (TC 3.A.1.201) subfamily.</text>
</comment>
<dbReference type="PROSITE" id="PS50929">
    <property type="entry name" value="ABC_TM1F"/>
    <property type="match status" value="2"/>
</dbReference>
<evidence type="ECO:0000256" key="9">
    <source>
        <dbReference type="ARBA" id="ARBA00022989"/>
    </source>
</evidence>
<dbReference type="InterPro" id="IPR017871">
    <property type="entry name" value="ABC_transporter-like_CS"/>
</dbReference>
<feature type="transmembrane region" description="Helical" evidence="13">
    <location>
        <begin position="160"/>
        <end position="189"/>
    </location>
</feature>
<evidence type="ECO:0000256" key="8">
    <source>
        <dbReference type="ARBA" id="ARBA00022967"/>
    </source>
</evidence>
<evidence type="ECO:0000256" key="2">
    <source>
        <dbReference type="ARBA" id="ARBA00007577"/>
    </source>
</evidence>
<dbReference type="RefSeq" id="XP_003882915.1">
    <property type="nucleotide sequence ID" value="XM_003882866.1"/>
</dbReference>
<feature type="domain" description="ABC transmembrane type-1" evidence="15">
    <location>
        <begin position="58"/>
        <end position="360"/>
    </location>
</feature>
<dbReference type="GO" id="GO:0015421">
    <property type="term" value="F:ABC-type oligopeptide transporter activity"/>
    <property type="evidence" value="ECO:0007669"/>
    <property type="project" value="TreeGrafter"/>
</dbReference>
<gene>
    <name evidence="17" type="ORF">BN1204_026720</name>
    <name evidence="16" type="ORF">NCLIV_026720</name>
</gene>
<protein>
    <submittedName>
        <fullName evidence="16">ATP-binding cassette, sub-family B (MDR/TAP),member 4, related</fullName>
    </submittedName>
</protein>
<dbReference type="SUPFAM" id="SSF52540">
    <property type="entry name" value="P-loop containing nucleoside triphosphate hydrolases"/>
    <property type="match status" value="2"/>
</dbReference>
<dbReference type="InterPro" id="IPR036640">
    <property type="entry name" value="ABC1_TM_sf"/>
</dbReference>
<keyword evidence="3" id="KW-0813">Transport</keyword>
<reference evidence="18" key="3">
    <citation type="journal article" date="2012" name="PLoS Pathog.">
        <title>Comparative genomics of the apicomplexan parasites Toxoplasma gondii and Neospora caninum: Coccidia differing in host range and transmission strategy.</title>
        <authorList>
            <person name="Reid A.J."/>
            <person name="Vermont S.J."/>
            <person name="Cotton J.A."/>
            <person name="Harris D."/>
            <person name="Hill-Cawthorne G.A."/>
            <person name="Konen-Waisman S."/>
            <person name="Latham S.M."/>
            <person name="Mourier T."/>
            <person name="Norton R."/>
            <person name="Quail M.A."/>
            <person name="Sanders M."/>
            <person name="Shanmugam D."/>
            <person name="Sohal A."/>
            <person name="Wasmuth J.D."/>
            <person name="Brunk B."/>
            <person name="Grigg M.E."/>
            <person name="Howard J.C."/>
            <person name="Parkinson J."/>
            <person name="Roos D.S."/>
            <person name="Trees A.J."/>
            <person name="Berriman M."/>
            <person name="Pain A."/>
            <person name="Wastling J.M."/>
        </authorList>
    </citation>
    <scope>NUCLEOTIDE SEQUENCE [LARGE SCALE GENOMIC DNA]</scope>
    <source>
        <strain evidence="18">Liverpool</strain>
    </source>
</reference>
<dbReference type="Proteomes" id="UP000007494">
    <property type="component" value="Chromosome VIIb"/>
</dbReference>
<evidence type="ECO:0000259" key="15">
    <source>
        <dbReference type="PROSITE" id="PS50929"/>
    </source>
</evidence>
<dbReference type="PANTHER" id="PTHR43394">
    <property type="entry name" value="ATP-DEPENDENT PERMEASE MDL1, MITOCHONDRIAL"/>
    <property type="match status" value="1"/>
</dbReference>
<dbReference type="InterPro" id="IPR039421">
    <property type="entry name" value="Type_1_exporter"/>
</dbReference>
<dbReference type="Pfam" id="PF00005">
    <property type="entry name" value="ABC_tran"/>
    <property type="match status" value="2"/>
</dbReference>
<dbReference type="FunFam" id="3.40.50.300:FF:000479">
    <property type="entry name" value="Multidrug resistance protein 1A"/>
    <property type="match status" value="1"/>
</dbReference>
<evidence type="ECO:0000256" key="4">
    <source>
        <dbReference type="ARBA" id="ARBA00022692"/>
    </source>
</evidence>
<feature type="transmembrane region" description="Helical" evidence="13">
    <location>
        <begin position="195"/>
        <end position="214"/>
    </location>
</feature>
<dbReference type="Gene3D" id="3.40.50.300">
    <property type="entry name" value="P-loop containing nucleotide triphosphate hydrolases"/>
    <property type="match status" value="2"/>
</dbReference>
<keyword evidence="7 16" id="KW-0067">ATP-binding</keyword>
<dbReference type="InterPro" id="IPR003439">
    <property type="entry name" value="ABC_transporter-like_ATP-bd"/>
</dbReference>
<feature type="domain" description="ABC transporter" evidence="14">
    <location>
        <begin position="395"/>
        <end position="640"/>
    </location>
</feature>
<dbReference type="EMBL" id="FR823389">
    <property type="protein sequence ID" value="CBZ52883.1"/>
    <property type="molecule type" value="Genomic_DNA"/>
</dbReference>
<evidence type="ECO:0000256" key="5">
    <source>
        <dbReference type="ARBA" id="ARBA00022737"/>
    </source>
</evidence>
<keyword evidence="11" id="KW-0325">Glycoprotein</keyword>
<dbReference type="GO" id="GO:0005743">
    <property type="term" value="C:mitochondrial inner membrane"/>
    <property type="evidence" value="ECO:0007669"/>
    <property type="project" value="TreeGrafter"/>
</dbReference>
<dbReference type="GO" id="GO:0090374">
    <property type="term" value="P:oligopeptide export from mitochondrion"/>
    <property type="evidence" value="ECO:0007669"/>
    <property type="project" value="TreeGrafter"/>
</dbReference>